<name>J0DB46_AURST</name>
<dbReference type="EMBL" id="JH687836">
    <property type="protein sequence ID" value="EJD37720.1"/>
    <property type="molecule type" value="Genomic_DNA"/>
</dbReference>
<organism evidence="2 3">
    <name type="scientific">Auricularia subglabra (strain TFB-10046 / SS5)</name>
    <name type="common">White-rot fungus</name>
    <name type="synonym">Auricularia delicata (strain TFB10046)</name>
    <dbReference type="NCBI Taxonomy" id="717982"/>
    <lineage>
        <taxon>Eukaryota</taxon>
        <taxon>Fungi</taxon>
        <taxon>Dikarya</taxon>
        <taxon>Basidiomycota</taxon>
        <taxon>Agaricomycotina</taxon>
        <taxon>Agaricomycetes</taxon>
        <taxon>Auriculariales</taxon>
        <taxon>Auriculariaceae</taxon>
        <taxon>Auricularia</taxon>
    </lineage>
</organism>
<dbReference type="KEGG" id="adl:AURDEDRAFT_116701"/>
<gene>
    <name evidence="2" type="ORF">AURDEDRAFT_116701</name>
</gene>
<keyword evidence="3" id="KW-1185">Reference proteome</keyword>
<dbReference type="InParanoid" id="J0DB46"/>
<evidence type="ECO:0000313" key="2">
    <source>
        <dbReference type="EMBL" id="EJD37720.1"/>
    </source>
</evidence>
<feature type="compositionally biased region" description="Low complexity" evidence="1">
    <location>
        <begin position="35"/>
        <end position="44"/>
    </location>
</feature>
<sequence>MLYGASYLRLATPLRAAHHLRRAFAGRAQAQNAALPAAPSAAQPPVRPVKSSDSIPGAKKAAKLAAQAAQAQSLETAIRLYVHAWRCGVPVRHHTARVIINQLLQQRGDKLVPVRSLLLALSIVLQQARHPDGPDITMDCHPLVAAIASQTAMPDRSAHIRELLDRVGQKTLCLDVPHSRSWRLLRKVYTRASHAEAIEHLITREAITLRDTRYVFKLVSRIRFDSSPTMSLEVLLRYLAHLRRNRELRPAIPSVMVDYLDALSAQIGPKNGPPPDATVIEAVYQTLRTTERAVERQYKDLVGQKYHDSVRRLYSKISEAKVDVHPAISKRSR</sequence>
<accession>J0DB46</accession>
<evidence type="ECO:0000313" key="3">
    <source>
        <dbReference type="Proteomes" id="UP000006514"/>
    </source>
</evidence>
<evidence type="ECO:0000256" key="1">
    <source>
        <dbReference type="SAM" id="MobiDB-lite"/>
    </source>
</evidence>
<proteinExistence type="predicted"/>
<feature type="region of interest" description="Disordered" evidence="1">
    <location>
        <begin position="35"/>
        <end position="54"/>
    </location>
</feature>
<protein>
    <submittedName>
        <fullName evidence="2">Uncharacterized protein</fullName>
    </submittedName>
</protein>
<reference evidence="3" key="1">
    <citation type="journal article" date="2012" name="Science">
        <title>The Paleozoic origin of enzymatic lignin decomposition reconstructed from 31 fungal genomes.</title>
        <authorList>
            <person name="Floudas D."/>
            <person name="Binder M."/>
            <person name="Riley R."/>
            <person name="Barry K."/>
            <person name="Blanchette R.A."/>
            <person name="Henrissat B."/>
            <person name="Martinez A.T."/>
            <person name="Otillar R."/>
            <person name="Spatafora J.W."/>
            <person name="Yadav J.S."/>
            <person name="Aerts A."/>
            <person name="Benoit I."/>
            <person name="Boyd A."/>
            <person name="Carlson A."/>
            <person name="Copeland A."/>
            <person name="Coutinho P.M."/>
            <person name="de Vries R.P."/>
            <person name="Ferreira P."/>
            <person name="Findley K."/>
            <person name="Foster B."/>
            <person name="Gaskell J."/>
            <person name="Glotzer D."/>
            <person name="Gorecki P."/>
            <person name="Heitman J."/>
            <person name="Hesse C."/>
            <person name="Hori C."/>
            <person name="Igarashi K."/>
            <person name="Jurgens J.A."/>
            <person name="Kallen N."/>
            <person name="Kersten P."/>
            <person name="Kohler A."/>
            <person name="Kuees U."/>
            <person name="Kumar T.K.A."/>
            <person name="Kuo A."/>
            <person name="LaButti K."/>
            <person name="Larrondo L.F."/>
            <person name="Lindquist E."/>
            <person name="Ling A."/>
            <person name="Lombard V."/>
            <person name="Lucas S."/>
            <person name="Lundell T."/>
            <person name="Martin R."/>
            <person name="McLaughlin D.J."/>
            <person name="Morgenstern I."/>
            <person name="Morin E."/>
            <person name="Murat C."/>
            <person name="Nagy L.G."/>
            <person name="Nolan M."/>
            <person name="Ohm R.A."/>
            <person name="Patyshakuliyeva A."/>
            <person name="Rokas A."/>
            <person name="Ruiz-Duenas F.J."/>
            <person name="Sabat G."/>
            <person name="Salamov A."/>
            <person name="Samejima M."/>
            <person name="Schmutz J."/>
            <person name="Slot J.C."/>
            <person name="St John F."/>
            <person name="Stenlid J."/>
            <person name="Sun H."/>
            <person name="Sun S."/>
            <person name="Syed K."/>
            <person name="Tsang A."/>
            <person name="Wiebenga A."/>
            <person name="Young D."/>
            <person name="Pisabarro A."/>
            <person name="Eastwood D.C."/>
            <person name="Martin F."/>
            <person name="Cullen D."/>
            <person name="Grigoriev I.V."/>
            <person name="Hibbett D.S."/>
        </authorList>
    </citation>
    <scope>NUCLEOTIDE SEQUENCE [LARGE SCALE GENOMIC DNA]</scope>
    <source>
        <strain evidence="3">TFB10046</strain>
    </source>
</reference>
<dbReference type="Proteomes" id="UP000006514">
    <property type="component" value="Unassembled WGS sequence"/>
</dbReference>
<dbReference type="AlphaFoldDB" id="J0DB46"/>